<evidence type="ECO:0000313" key="1">
    <source>
        <dbReference type="EMBL" id="VXB55425.1"/>
    </source>
</evidence>
<keyword evidence="2" id="KW-1185">Reference proteome</keyword>
<name>A0A653RMJ9_9FLAO</name>
<accession>A0A653RMJ9</accession>
<protein>
    <submittedName>
        <fullName evidence="1">Uncharacterized protein</fullName>
    </submittedName>
</protein>
<evidence type="ECO:0000313" key="2">
    <source>
        <dbReference type="Proteomes" id="UP000430202"/>
    </source>
</evidence>
<gene>
    <name evidence="1" type="ORF">MARI151_20879</name>
</gene>
<reference evidence="1 2" key="1">
    <citation type="submission" date="2019-10" db="EMBL/GenBank/DDBJ databases">
        <authorList>
            <person name="Karimi E."/>
        </authorList>
    </citation>
    <scope>NUCLEOTIDE SEQUENCE [LARGE SCALE GENOMIC DNA]</scope>
    <source>
        <strain evidence="1">Maribacter sp. 151</strain>
    </source>
</reference>
<dbReference type="RefSeq" id="WP_159302690.1">
    <property type="nucleotide sequence ID" value="NZ_LR733271.1"/>
</dbReference>
<proteinExistence type="predicted"/>
<dbReference type="AlphaFoldDB" id="A0A653RMJ9"/>
<dbReference type="Proteomes" id="UP000430202">
    <property type="component" value="Unassembled WGS sequence"/>
</dbReference>
<sequence length="276" mass="32628">MKYIFFSVIIFLMVVSKTYSQENYMDYAITNKNDTIYGLLRESGINNIVLYSKNQNPELDGIKFYSNNLKGINEIRWNGKTYKYEAPVYDGIYESNIHSQKKGFITQTIGDFVNLTPRLKDYVVIKNDTIYGEISNPILGKLVLKSDRGNKYKIKVKDIKGYRFKNEVFIRKTKKRVELFDDKISFLKSLLTGKTKLYEYKVSKNKNLANDNNIFSQGIFYYIENNDGLTLIRHVNFKDKMRDLLANDKVMLEKLNNEEYRFENIYHIINYLNKKK</sequence>
<dbReference type="EMBL" id="CABWLR010000002">
    <property type="protein sequence ID" value="VXB55425.1"/>
    <property type="molecule type" value="Genomic_DNA"/>
</dbReference>
<organism evidence="1 2">
    <name type="scientific">Maribacter litoralis</name>
    <dbReference type="NCBI Taxonomy" id="2059726"/>
    <lineage>
        <taxon>Bacteria</taxon>
        <taxon>Pseudomonadati</taxon>
        <taxon>Bacteroidota</taxon>
        <taxon>Flavobacteriia</taxon>
        <taxon>Flavobacteriales</taxon>
        <taxon>Flavobacteriaceae</taxon>
        <taxon>Maribacter</taxon>
    </lineage>
</organism>